<evidence type="ECO:0000313" key="1">
    <source>
        <dbReference type="EMBL" id="TQR20567.1"/>
    </source>
</evidence>
<reference evidence="1 2" key="1">
    <citation type="submission" date="2019-06" db="EMBL/GenBank/DDBJ databases">
        <title>Psychrobacillus vulpis sp. nov., a new species isolated from feces of a red fox that inhabits in The Tablas de Daimiel Natural Park, Albacete, Spain.</title>
        <authorList>
            <person name="Rodriguez M."/>
            <person name="Reina J.C."/>
            <person name="Bejar V."/>
            <person name="Llamas I."/>
        </authorList>
    </citation>
    <scope>NUCLEOTIDE SEQUENCE [LARGE SCALE GENOMIC DNA]</scope>
    <source>
        <strain evidence="1 2">Z8</strain>
    </source>
</reference>
<proteinExistence type="predicted"/>
<dbReference type="Pfam" id="PF06007">
    <property type="entry name" value="PhnJ"/>
    <property type="match status" value="1"/>
</dbReference>
<dbReference type="RefSeq" id="WP_142641948.1">
    <property type="nucleotide sequence ID" value="NZ_VDGI01000005.1"/>
</dbReference>
<evidence type="ECO:0000313" key="2">
    <source>
        <dbReference type="Proteomes" id="UP000316626"/>
    </source>
</evidence>
<keyword evidence="2" id="KW-1185">Reference proteome</keyword>
<dbReference type="InterPro" id="IPR010306">
    <property type="entry name" value="PhnJ"/>
</dbReference>
<protein>
    <submittedName>
        <fullName evidence="1">Carbon-phosphorus lyase complex subunit PhnJ</fullName>
    </submittedName>
</protein>
<sequence>MKANTHFAFFDEGSKKEIRRAIMKAVAIPGYQVPFASREMPIARGWGTGGLQITLSIIGKNDVLKVIDQGADESVNAVSIKKMVHETTGVELTDRTEEADIIQSRHRIPEVALTKDQIIVLQVPTPEPLRGVEASEYVTKRMHSEDDYSGVWLMLFEQIMKYGKTATTADHPVYVNHRYVMAPSPIPRFDNSKMHQSDALILLGAGREKKIYAVPPYTDVKSLAFEDYPFTVEAFEDKQCHLCGSADVFLDELIDHHTGETIHQCNDTSYCMEQLNKVEKAEVESSYA</sequence>
<dbReference type="OrthoDB" id="9803851at2"/>
<dbReference type="EMBL" id="VDGI01000005">
    <property type="protein sequence ID" value="TQR20567.1"/>
    <property type="molecule type" value="Genomic_DNA"/>
</dbReference>
<dbReference type="SFLD" id="SFLDG01115">
    <property type="entry name" value="Phosphonate_metabolism_(PhnJ)"/>
    <property type="match status" value="1"/>
</dbReference>
<dbReference type="GO" id="GO:0019700">
    <property type="term" value="P:organic phosphonate catabolic process"/>
    <property type="evidence" value="ECO:0007669"/>
    <property type="project" value="InterPro"/>
</dbReference>
<organism evidence="1 2">
    <name type="scientific">Psychrobacillus vulpis</name>
    <dbReference type="NCBI Taxonomy" id="2325572"/>
    <lineage>
        <taxon>Bacteria</taxon>
        <taxon>Bacillati</taxon>
        <taxon>Bacillota</taxon>
        <taxon>Bacilli</taxon>
        <taxon>Bacillales</taxon>
        <taxon>Bacillaceae</taxon>
        <taxon>Psychrobacillus</taxon>
    </lineage>
</organism>
<dbReference type="GO" id="GO:0051539">
    <property type="term" value="F:4 iron, 4 sulfur cluster binding"/>
    <property type="evidence" value="ECO:0007669"/>
    <property type="project" value="InterPro"/>
</dbReference>
<accession>A0A544TSY1</accession>
<dbReference type="Proteomes" id="UP000316626">
    <property type="component" value="Unassembled WGS sequence"/>
</dbReference>
<dbReference type="AlphaFoldDB" id="A0A544TSY1"/>
<name>A0A544TSY1_9BACI</name>
<dbReference type="SFLD" id="SFLDS00033">
    <property type="entry name" value="Radical_SAM_Phosphonate_Metabo"/>
    <property type="match status" value="1"/>
</dbReference>
<keyword evidence="1" id="KW-0456">Lyase</keyword>
<comment type="caution">
    <text evidence="1">The sequence shown here is derived from an EMBL/GenBank/DDBJ whole genome shotgun (WGS) entry which is preliminary data.</text>
</comment>
<dbReference type="SFLD" id="SFLDF00379">
    <property type="entry name" value="Phosphonate_metabolism_(PhnJ)"/>
    <property type="match status" value="1"/>
</dbReference>
<dbReference type="PIRSF" id="PIRSF011468">
    <property type="entry name" value="PhnJ"/>
    <property type="match status" value="1"/>
</dbReference>
<dbReference type="GO" id="GO:0016829">
    <property type="term" value="F:lyase activity"/>
    <property type="evidence" value="ECO:0007669"/>
    <property type="project" value="UniProtKB-KW"/>
</dbReference>
<gene>
    <name evidence="1" type="ORF">FG384_07400</name>
</gene>